<dbReference type="InterPro" id="IPR032675">
    <property type="entry name" value="LRR_dom_sf"/>
</dbReference>
<gene>
    <name evidence="1" type="ORF">ALECFALPRED_006461</name>
</gene>
<evidence type="ECO:0000313" key="1">
    <source>
        <dbReference type="EMBL" id="CAF9910311.1"/>
    </source>
</evidence>
<keyword evidence="2" id="KW-1185">Reference proteome</keyword>
<evidence type="ECO:0000313" key="2">
    <source>
        <dbReference type="Proteomes" id="UP000664203"/>
    </source>
</evidence>
<comment type="caution">
    <text evidence="1">The sequence shown here is derived from an EMBL/GenBank/DDBJ whole genome shotgun (WGS) entry which is preliminary data.</text>
</comment>
<name>A0A8H3EWU9_9LECA</name>
<organism evidence="1 2">
    <name type="scientific">Alectoria fallacina</name>
    <dbReference type="NCBI Taxonomy" id="1903189"/>
    <lineage>
        <taxon>Eukaryota</taxon>
        <taxon>Fungi</taxon>
        <taxon>Dikarya</taxon>
        <taxon>Ascomycota</taxon>
        <taxon>Pezizomycotina</taxon>
        <taxon>Lecanoromycetes</taxon>
        <taxon>OSLEUM clade</taxon>
        <taxon>Lecanoromycetidae</taxon>
        <taxon>Lecanorales</taxon>
        <taxon>Lecanorineae</taxon>
        <taxon>Parmeliaceae</taxon>
        <taxon>Alectoria</taxon>
    </lineage>
</organism>
<dbReference type="AlphaFoldDB" id="A0A8H3EWU9"/>
<accession>A0A8H3EWU9</accession>
<dbReference type="Proteomes" id="UP000664203">
    <property type="component" value="Unassembled WGS sequence"/>
</dbReference>
<sequence length="485" mass="55370">MASLKGLPYELLDQIPKHLCASKIDYFDPVATRDLQNLRLVSRLMLEVATPVLFENMVWDLKFFGAESVYRIIRFAKGNPSLARHVRRLQLKVPPSIIHHKAVCDYTLYNEQWTSALLHGIKEPLASTDDLALFSDLIRKKDGTAFWKDCVALTRETLRALPSVSHIGHGISTYLRQRLFEAHQKVSGNPSASQSSFRLVELSELSALEKGKQLILFSFTNTITSMSLLDMPFASLSKTWFPKVQNRLEHLEHLDIQYRVFSEIELKWGMANTLSWQDVARKKTGEVQLRLYRCWRTSLRNLKQLKSLRMTFLCGCGRRTSSEGLTLNGPLYVDQILLEPTEYDLGCDIIAVENSEQLELSATVNKRNQRCIFPKLQSLAFVNCSLSLGGLLTIAAMHKTTIKELELRRVTFDPGHYIDGVADIANICKQHLPNLAYLRLARLLTYSKESTNPHWDHNGKVEALEYHEWRKGDKAESGRKALAWV</sequence>
<dbReference type="SUPFAM" id="SSF52047">
    <property type="entry name" value="RNI-like"/>
    <property type="match status" value="1"/>
</dbReference>
<dbReference type="OrthoDB" id="3702761at2759"/>
<dbReference type="EMBL" id="CAJPDR010000041">
    <property type="protein sequence ID" value="CAF9910311.1"/>
    <property type="molecule type" value="Genomic_DNA"/>
</dbReference>
<protein>
    <submittedName>
        <fullName evidence="1">Uncharacterized protein</fullName>
    </submittedName>
</protein>
<proteinExistence type="predicted"/>
<dbReference type="Gene3D" id="3.80.10.10">
    <property type="entry name" value="Ribonuclease Inhibitor"/>
    <property type="match status" value="1"/>
</dbReference>
<reference evidence="1" key="1">
    <citation type="submission" date="2021-03" db="EMBL/GenBank/DDBJ databases">
        <authorList>
            <person name="Tagirdzhanova G."/>
        </authorList>
    </citation>
    <scope>NUCLEOTIDE SEQUENCE</scope>
</reference>